<dbReference type="EMBL" id="JAYMGO010000003">
    <property type="protein sequence ID" value="KAL1277108.1"/>
    <property type="molecule type" value="Genomic_DNA"/>
</dbReference>
<gene>
    <name evidence="1" type="ORF">QQF64_023781</name>
</gene>
<evidence type="ECO:0008006" key="3">
    <source>
        <dbReference type="Google" id="ProtNLM"/>
    </source>
</evidence>
<keyword evidence="2" id="KW-1185">Reference proteome</keyword>
<proteinExistence type="predicted"/>
<evidence type="ECO:0000313" key="1">
    <source>
        <dbReference type="EMBL" id="KAL1277108.1"/>
    </source>
</evidence>
<protein>
    <recommendedName>
        <fullName evidence="3">Reverse transcriptase domain-containing protein</fullName>
    </recommendedName>
</protein>
<dbReference type="Proteomes" id="UP001558613">
    <property type="component" value="Unassembled WGS sequence"/>
</dbReference>
<dbReference type="PANTHER" id="PTHR47331:SF5">
    <property type="entry name" value="RIBONUCLEASE H"/>
    <property type="match status" value="1"/>
</dbReference>
<dbReference type="PANTHER" id="PTHR47331">
    <property type="entry name" value="PHD-TYPE DOMAIN-CONTAINING PROTEIN"/>
    <property type="match status" value="1"/>
</dbReference>
<accession>A0ABR3NJC5</accession>
<sequence>MESILRDSDAEEAAATPKVGNAWYIPHHGVYHPRKPKKIRVVFDCSAKFEDSYGGKKGTLKGNPRNTACECIFFGGASSPGCANYGMNYLASKYEKDYPLAASFIRKNFYVDDGLVSVNSVEKANKLVNEAQEVLAKGKLRLHKFVSNNREVLSAIPESERASLVKDVI</sequence>
<evidence type="ECO:0000313" key="2">
    <source>
        <dbReference type="Proteomes" id="UP001558613"/>
    </source>
</evidence>
<name>A0ABR3NJC5_9TELE</name>
<organism evidence="1 2">
    <name type="scientific">Cirrhinus molitorella</name>
    <name type="common">mud carp</name>
    <dbReference type="NCBI Taxonomy" id="172907"/>
    <lineage>
        <taxon>Eukaryota</taxon>
        <taxon>Metazoa</taxon>
        <taxon>Chordata</taxon>
        <taxon>Craniata</taxon>
        <taxon>Vertebrata</taxon>
        <taxon>Euteleostomi</taxon>
        <taxon>Actinopterygii</taxon>
        <taxon>Neopterygii</taxon>
        <taxon>Teleostei</taxon>
        <taxon>Ostariophysi</taxon>
        <taxon>Cypriniformes</taxon>
        <taxon>Cyprinidae</taxon>
        <taxon>Labeoninae</taxon>
        <taxon>Labeonini</taxon>
        <taxon>Cirrhinus</taxon>
    </lineage>
</organism>
<reference evidence="1 2" key="1">
    <citation type="submission" date="2023-09" db="EMBL/GenBank/DDBJ databases">
        <authorList>
            <person name="Wang M."/>
        </authorList>
    </citation>
    <scope>NUCLEOTIDE SEQUENCE [LARGE SCALE GENOMIC DNA]</scope>
    <source>
        <strain evidence="1">GT-2023</strain>
        <tissue evidence="1">Liver</tissue>
    </source>
</reference>
<comment type="caution">
    <text evidence="1">The sequence shown here is derived from an EMBL/GenBank/DDBJ whole genome shotgun (WGS) entry which is preliminary data.</text>
</comment>